<name>A0ABX2JAZ4_9HYPH</name>
<comment type="caution">
    <text evidence="7">The sequence shown here is derived from an EMBL/GenBank/DDBJ whole genome shotgun (WGS) entry which is preliminary data.</text>
</comment>
<keyword evidence="1" id="KW-0479">Metal-binding</keyword>
<proteinExistence type="inferred from homology"/>
<keyword evidence="3" id="KW-0408">Iron</keyword>
<dbReference type="Proteomes" id="UP000822331">
    <property type="component" value="Unassembled WGS sequence"/>
</dbReference>
<evidence type="ECO:0000259" key="6">
    <source>
        <dbReference type="Pfam" id="PF19976"/>
    </source>
</evidence>
<evidence type="ECO:0000313" key="8">
    <source>
        <dbReference type="Proteomes" id="UP000822331"/>
    </source>
</evidence>
<dbReference type="SUPFAM" id="SSF56300">
    <property type="entry name" value="Metallo-dependent phosphatases"/>
    <property type="match status" value="1"/>
</dbReference>
<dbReference type="PANTHER" id="PTHR42988">
    <property type="entry name" value="PHOSPHOHYDROLASE"/>
    <property type="match status" value="1"/>
</dbReference>
<dbReference type="Pfam" id="PF00149">
    <property type="entry name" value="Metallophos"/>
    <property type="match status" value="1"/>
</dbReference>
<dbReference type="RefSeq" id="WP_174003542.1">
    <property type="nucleotide sequence ID" value="NZ_JAAMCN010000019.1"/>
</dbReference>
<evidence type="ECO:0000259" key="5">
    <source>
        <dbReference type="Pfam" id="PF00149"/>
    </source>
</evidence>
<dbReference type="Pfam" id="PF19976">
    <property type="entry name" value="GAAD"/>
    <property type="match status" value="1"/>
</dbReference>
<keyword evidence="8" id="KW-1185">Reference proteome</keyword>
<dbReference type="InterPro" id="IPR045533">
    <property type="entry name" value="GAAD"/>
</dbReference>
<dbReference type="InterPro" id="IPR029052">
    <property type="entry name" value="Metallo-depent_PP-like"/>
</dbReference>
<dbReference type="EMBL" id="JAAMCP010000015">
    <property type="protein sequence ID" value="NTF39563.1"/>
    <property type="molecule type" value="Genomic_DNA"/>
</dbReference>
<evidence type="ECO:0000256" key="2">
    <source>
        <dbReference type="ARBA" id="ARBA00022801"/>
    </source>
</evidence>
<dbReference type="Gene3D" id="3.60.21.10">
    <property type="match status" value="1"/>
</dbReference>
<comment type="similarity">
    <text evidence="4">Belongs to the cyclic nucleotide phosphodiesterase class-III family.</text>
</comment>
<accession>A0ABX2JAZ4</accession>
<dbReference type="InterPro" id="IPR004843">
    <property type="entry name" value="Calcineurin-like_PHP"/>
</dbReference>
<dbReference type="InterPro" id="IPR050884">
    <property type="entry name" value="CNP_phosphodiesterase-III"/>
</dbReference>
<keyword evidence="2" id="KW-0378">Hydrolase</keyword>
<evidence type="ECO:0000256" key="3">
    <source>
        <dbReference type="ARBA" id="ARBA00023004"/>
    </source>
</evidence>
<evidence type="ECO:0000313" key="7">
    <source>
        <dbReference type="EMBL" id="NTF39563.1"/>
    </source>
</evidence>
<protein>
    <submittedName>
        <fullName evidence="7">Metallophosphoesterase</fullName>
    </submittedName>
</protein>
<feature type="domain" description="Calcineurin-like phosphoesterase" evidence="5">
    <location>
        <begin position="5"/>
        <end position="243"/>
    </location>
</feature>
<sequence>MPAVFVHLSDIHFGQEKKGGARAANDDARRKLIEDAAGVVARLSGQRATGIIVTGDIAYAGKVHEYEEAGKWLDQLSESIGCEPSTVQVIPGNHDIDRDKITGAAEWMLNTIHEEGEETLESFLGNETDRDVLYSRFKGYLPFAEAYRCPLDCEGHNSADRRVELAEGRAIRFVRLNSALICTKGRDEQGRLLLGQRQRILEESAGEELIVLVHHPLTWISDSNDMRKFLHGRARVCMSGHEHLAAVDVEEVEPGCDILMIASGATTPDLIDEVYTYAYNIIEFDWDEPTDSLAVTIHPRRWNDGMKRFEADEGRLDGREPRFVLGSPYFRQAPLPEKNADNLPSPAQSPEVEIVVSQEEAALSGDIEIDESEYQTLYLRFFRDLAEGDRVRILVELGAIPVGLSAHFNHETESRLLRNIVKNGRFDDLKMAVSNALRGQMENTGKEA</sequence>
<gene>
    <name evidence="7" type="ORF">G6L72_22950</name>
</gene>
<feature type="domain" description="GTPase-associated adaptor" evidence="6">
    <location>
        <begin position="373"/>
        <end position="433"/>
    </location>
</feature>
<evidence type="ECO:0000256" key="4">
    <source>
        <dbReference type="ARBA" id="ARBA00025742"/>
    </source>
</evidence>
<organism evidence="7 8">
    <name type="scientific">Agrobacterium rubi</name>
    <dbReference type="NCBI Taxonomy" id="28099"/>
    <lineage>
        <taxon>Bacteria</taxon>
        <taxon>Pseudomonadati</taxon>
        <taxon>Pseudomonadota</taxon>
        <taxon>Alphaproteobacteria</taxon>
        <taxon>Hyphomicrobiales</taxon>
        <taxon>Rhizobiaceae</taxon>
        <taxon>Rhizobium/Agrobacterium group</taxon>
        <taxon>Agrobacterium</taxon>
    </lineage>
</organism>
<reference evidence="7 8" key="1">
    <citation type="journal article" date="2020" name="Science">
        <title>Unexpected conservation and global transmission of agrobacterial virulence plasmids.</title>
        <authorList>
            <person name="Weisberg A.J."/>
            <person name="Davis E.W. 2nd"/>
            <person name="Tabima J."/>
            <person name="Belcher M.S."/>
            <person name="Miller M."/>
            <person name="Kuo C.H."/>
            <person name="Loper J.E."/>
            <person name="Grunwald N.J."/>
            <person name="Putnam M.L."/>
            <person name="Chang J.H."/>
        </authorList>
    </citation>
    <scope>NUCLEOTIDE SEQUENCE [LARGE SCALE GENOMIC DNA]</scope>
    <source>
        <strain evidence="7 8">A19/93</strain>
    </source>
</reference>
<dbReference type="PANTHER" id="PTHR42988:SF2">
    <property type="entry name" value="CYCLIC NUCLEOTIDE PHOSPHODIESTERASE CBUA0032-RELATED"/>
    <property type="match status" value="1"/>
</dbReference>
<evidence type="ECO:0000256" key="1">
    <source>
        <dbReference type="ARBA" id="ARBA00022723"/>
    </source>
</evidence>